<feature type="region of interest" description="Disordered" evidence="1">
    <location>
        <begin position="92"/>
        <end position="120"/>
    </location>
</feature>
<protein>
    <submittedName>
        <fullName evidence="2">Uncharacterized protein</fullName>
    </submittedName>
</protein>
<dbReference type="RefSeq" id="WP_073307321.1">
    <property type="nucleotide sequence ID" value="NZ_FQWV01000002.1"/>
</dbReference>
<evidence type="ECO:0000313" key="2">
    <source>
        <dbReference type="EMBL" id="SHG77383.1"/>
    </source>
</evidence>
<evidence type="ECO:0000256" key="1">
    <source>
        <dbReference type="SAM" id="MobiDB-lite"/>
    </source>
</evidence>
<proteinExistence type="predicted"/>
<feature type="compositionally biased region" description="Basic and acidic residues" evidence="1">
    <location>
        <begin position="92"/>
        <end position="104"/>
    </location>
</feature>
<dbReference type="Proteomes" id="UP000184357">
    <property type="component" value="Unassembled WGS sequence"/>
</dbReference>
<reference evidence="2 3" key="1">
    <citation type="submission" date="2016-11" db="EMBL/GenBank/DDBJ databases">
        <authorList>
            <person name="Jaros S."/>
            <person name="Januszkiewicz K."/>
            <person name="Wedrychowicz H."/>
        </authorList>
    </citation>
    <scope>NUCLEOTIDE SEQUENCE [LARGE SCALE GENOMIC DNA]</scope>
    <source>
        <strain evidence="2 3">DSM 9297</strain>
    </source>
</reference>
<dbReference type="EMBL" id="FQWV01000002">
    <property type="protein sequence ID" value="SHG77383.1"/>
    <property type="molecule type" value="Genomic_DNA"/>
</dbReference>
<sequence length="120" mass="13154">MVDDDLAELREERKSARRAFEVSIAIGSAGTAEFAREWFRDVAAEIAAVKGCRASCERLVADGGEPDPDEVEYVAWCDDACGRLGGFRGEPAAETKVKSHRETTGHSAYVLPRHEEGEKQ</sequence>
<gene>
    <name evidence="2" type="ORF">SAMN05443636_1033</name>
</gene>
<name>A0A1M5MKT6_9EURY</name>
<keyword evidence="3" id="KW-1185">Reference proteome</keyword>
<dbReference type="AlphaFoldDB" id="A0A1M5MKT6"/>
<accession>A0A1M5MKT6</accession>
<dbReference type="STRING" id="43928.SAMN05443636_1033"/>
<evidence type="ECO:0000313" key="3">
    <source>
        <dbReference type="Proteomes" id="UP000184357"/>
    </source>
</evidence>
<organism evidence="2 3">
    <name type="scientific">Halobaculum gomorrense</name>
    <dbReference type="NCBI Taxonomy" id="43928"/>
    <lineage>
        <taxon>Archaea</taxon>
        <taxon>Methanobacteriati</taxon>
        <taxon>Methanobacteriota</taxon>
        <taxon>Stenosarchaea group</taxon>
        <taxon>Halobacteria</taxon>
        <taxon>Halobacteriales</taxon>
        <taxon>Haloferacaceae</taxon>
        <taxon>Halobaculum</taxon>
    </lineage>
</organism>